<feature type="transmembrane region" description="Helical" evidence="2">
    <location>
        <begin position="311"/>
        <end position="332"/>
    </location>
</feature>
<accession>A0A0X3BH52</accession>
<feature type="transmembrane region" description="Helical" evidence="2">
    <location>
        <begin position="389"/>
        <end position="411"/>
    </location>
</feature>
<evidence type="ECO:0000256" key="1">
    <source>
        <dbReference type="SAM" id="MobiDB-lite"/>
    </source>
</evidence>
<evidence type="ECO:0000313" key="4">
    <source>
        <dbReference type="Proteomes" id="UP000069850"/>
    </source>
</evidence>
<feature type="transmembrane region" description="Helical" evidence="2">
    <location>
        <begin position="509"/>
        <end position="533"/>
    </location>
</feature>
<dbReference type="OrthoDB" id="106980at2157"/>
<dbReference type="KEGG" id="mema:MMAB1_0269"/>
<feature type="transmembrane region" description="Helical" evidence="2">
    <location>
        <begin position="539"/>
        <end position="572"/>
    </location>
</feature>
<evidence type="ECO:0000313" key="3">
    <source>
        <dbReference type="EMBL" id="CVK31486.1"/>
    </source>
</evidence>
<name>A0A0X3BH52_9EURY</name>
<evidence type="ECO:0008006" key="5">
    <source>
        <dbReference type="Google" id="ProtNLM"/>
    </source>
</evidence>
<dbReference type="PANTHER" id="PTHR43471">
    <property type="entry name" value="ABC TRANSPORTER PERMEASE"/>
    <property type="match status" value="1"/>
</dbReference>
<dbReference type="EMBL" id="LT158599">
    <property type="protein sequence ID" value="CVK31486.1"/>
    <property type="molecule type" value="Genomic_DNA"/>
</dbReference>
<evidence type="ECO:0000256" key="2">
    <source>
        <dbReference type="SAM" id="Phobius"/>
    </source>
</evidence>
<feature type="region of interest" description="Disordered" evidence="1">
    <location>
        <begin position="165"/>
        <end position="187"/>
    </location>
</feature>
<feature type="transmembrane region" description="Helical" evidence="2">
    <location>
        <begin position="344"/>
        <end position="369"/>
    </location>
</feature>
<feature type="transmembrane region" description="Helical" evidence="2">
    <location>
        <begin position="443"/>
        <end position="468"/>
    </location>
</feature>
<gene>
    <name evidence="3" type="ORF">MMAB1_0269</name>
</gene>
<proteinExistence type="predicted"/>
<keyword evidence="2" id="KW-1133">Transmembrane helix</keyword>
<feature type="transmembrane region" description="Helical" evidence="2">
    <location>
        <begin position="239"/>
        <end position="260"/>
    </location>
</feature>
<keyword evidence="2" id="KW-0812">Transmembrane</keyword>
<feature type="transmembrane region" description="Helical" evidence="2">
    <location>
        <begin position="474"/>
        <end position="497"/>
    </location>
</feature>
<organism evidence="3 4">
    <name type="scientific">Methanoculleus bourgensis</name>
    <dbReference type="NCBI Taxonomy" id="83986"/>
    <lineage>
        <taxon>Archaea</taxon>
        <taxon>Methanobacteriati</taxon>
        <taxon>Methanobacteriota</taxon>
        <taxon>Stenosarchaea group</taxon>
        <taxon>Methanomicrobia</taxon>
        <taxon>Methanomicrobiales</taxon>
        <taxon>Methanomicrobiaceae</taxon>
        <taxon>Methanoculleus</taxon>
    </lineage>
</organism>
<protein>
    <recommendedName>
        <fullName evidence="5">PrsW family intramembrane metalloprotease</fullName>
    </recommendedName>
</protein>
<feature type="transmembrane region" description="Helical" evidence="2">
    <location>
        <begin position="281"/>
        <end position="305"/>
    </location>
</feature>
<keyword evidence="2" id="KW-0472">Membrane</keyword>
<sequence>MRMLSSIWTIAVWEMKRSMTTMGRHVLPLAVGLLILLVLVTAFAAQSGVHMQDGMYRIGVDDSNVARVVAPDNRFTVIIADGPALWEDRFAYDIVILRGEVYAADTDKGRAALKSLERDYEAYVSHVAAAEPDLFAAYPLWIDLEYVKSEIDFVATESGQRVGAPVGAANPPAPSGPVEAVTLPPSTMPVSEDDLRQHLAETESDHPLSRYTGVLSESSSADRLRTPSQLSPPLPFDSIILIFVFIFPLYFTSQFFMMSVMNERVGRAGEALLSAPVRPSAIIIGKALPYFALMLFIAAAITFLIGAPAGILIPLIPVILFFLANALIIGMAARSFKELSFVSIFFSTLVTAYLFFPTVFANTHVISIISPLTLVVLELQGDGFTAAEYLYSTALFFATSVILFYIGIVNYREERLFSAKPLASRLADFISGGIVRGHPHLSLFLLAALSIPFVFMVQMMVLVLFFNIPMPLSLILLIVAAAFIEEFAKSVGIYAIARERPGFLTPKNLLLGASVIGLGFLAGEKLLLLATLAQISESIFGSALFLSLGVLWMPLLLHITGVLITGGFLLLWGRRAYGPGLIVASAVHSLYNLHFILGGLL</sequence>
<dbReference type="RefSeq" id="WP_062261271.1">
    <property type="nucleotide sequence ID" value="NZ_LT158599.1"/>
</dbReference>
<dbReference type="AlphaFoldDB" id="A0A0X3BH52"/>
<dbReference type="Proteomes" id="UP000069850">
    <property type="component" value="Chromosome 1"/>
</dbReference>
<dbReference type="GeneID" id="27136378"/>
<reference evidence="3 4" key="1">
    <citation type="submission" date="2016-01" db="EMBL/GenBank/DDBJ databases">
        <authorList>
            <person name="Manzoor S."/>
        </authorList>
    </citation>
    <scope>NUCLEOTIDE SEQUENCE [LARGE SCALE GENOMIC DNA]</scope>
    <source>
        <strain evidence="3">Methanoculleus sp MAB1</strain>
    </source>
</reference>
<feature type="transmembrane region" description="Helical" evidence="2">
    <location>
        <begin position="579"/>
        <end position="600"/>
    </location>
</feature>